<dbReference type="Proteomes" id="UP001165063">
    <property type="component" value="Unassembled WGS sequence"/>
</dbReference>
<dbReference type="PANTHER" id="PTHR46243">
    <property type="entry name" value="BIS(5'-ADENOSYL)-TRIPHOSPHATASE"/>
    <property type="match status" value="1"/>
</dbReference>
<feature type="short sequence motif" description="Histidine triad motif" evidence="1">
    <location>
        <begin position="36"/>
        <end position="40"/>
    </location>
</feature>
<reference evidence="3" key="1">
    <citation type="submission" date="2023-04" db="EMBL/GenBank/DDBJ databases">
        <title>Ambrosiozyma monospora NBRC 1965.</title>
        <authorList>
            <person name="Ichikawa N."/>
            <person name="Sato H."/>
            <person name="Tonouchi N."/>
        </authorList>
    </citation>
    <scope>NUCLEOTIDE SEQUENCE</scope>
    <source>
        <strain evidence="3">NBRC 1965</strain>
    </source>
</reference>
<dbReference type="PANTHER" id="PTHR46243:SF1">
    <property type="entry name" value="BIS(5'-ADENOSYL)-TRIPHOSPHATASE"/>
    <property type="match status" value="1"/>
</dbReference>
<accession>A0A9W6T9J5</accession>
<proteinExistence type="predicted"/>
<dbReference type="InterPro" id="IPR051884">
    <property type="entry name" value="Bis(5'-adenosyl)-TPase_reg"/>
</dbReference>
<evidence type="ECO:0000313" key="4">
    <source>
        <dbReference type="Proteomes" id="UP001165063"/>
    </source>
</evidence>
<dbReference type="InterPro" id="IPR011146">
    <property type="entry name" value="HIT-like"/>
</dbReference>
<dbReference type="EMBL" id="BSXU01016602">
    <property type="protein sequence ID" value="GME83629.1"/>
    <property type="molecule type" value="Genomic_DNA"/>
</dbReference>
<gene>
    <name evidence="3" type="ORF">Amon01_001008100</name>
</gene>
<dbReference type="GO" id="GO:0003824">
    <property type="term" value="F:catalytic activity"/>
    <property type="evidence" value="ECO:0007669"/>
    <property type="project" value="InterPro"/>
</dbReference>
<name>A0A9W6T9J5_AMBMO</name>
<dbReference type="InterPro" id="IPR036265">
    <property type="entry name" value="HIT-like_sf"/>
</dbReference>
<protein>
    <submittedName>
        <fullName evidence="3">Unnamed protein product</fullName>
    </submittedName>
</protein>
<dbReference type="AlphaFoldDB" id="A0A9W6T9J5"/>
<evidence type="ECO:0000256" key="1">
    <source>
        <dbReference type="PROSITE-ProRule" id="PRU00464"/>
    </source>
</evidence>
<dbReference type="OrthoDB" id="680339at2759"/>
<comment type="caution">
    <text evidence="3">The sequence shown here is derived from an EMBL/GenBank/DDBJ whole genome shotgun (WGS) entry which is preliminary data.</text>
</comment>
<evidence type="ECO:0000313" key="3">
    <source>
        <dbReference type="EMBL" id="GME83629.1"/>
    </source>
</evidence>
<dbReference type="Pfam" id="PF01230">
    <property type="entry name" value="HIT"/>
    <property type="match status" value="1"/>
</dbReference>
<dbReference type="SUPFAM" id="SSF54197">
    <property type="entry name" value="HIT-like"/>
    <property type="match status" value="1"/>
</dbReference>
<dbReference type="PROSITE" id="PS51084">
    <property type="entry name" value="HIT_2"/>
    <property type="match status" value="1"/>
</dbReference>
<feature type="domain" description="HIT" evidence="2">
    <location>
        <begin position="1"/>
        <end position="55"/>
    </location>
</feature>
<keyword evidence="4" id="KW-1185">Reference proteome</keyword>
<evidence type="ECO:0000259" key="2">
    <source>
        <dbReference type="PROSITE" id="PS51084"/>
    </source>
</evidence>
<organism evidence="3 4">
    <name type="scientific">Ambrosiozyma monospora</name>
    <name type="common">Yeast</name>
    <name type="synonym">Endomycopsis monosporus</name>
    <dbReference type="NCBI Taxonomy" id="43982"/>
    <lineage>
        <taxon>Eukaryota</taxon>
        <taxon>Fungi</taxon>
        <taxon>Dikarya</taxon>
        <taxon>Ascomycota</taxon>
        <taxon>Saccharomycotina</taxon>
        <taxon>Pichiomycetes</taxon>
        <taxon>Pichiales</taxon>
        <taxon>Pichiaceae</taxon>
        <taxon>Ambrosiozyma</taxon>
    </lineage>
</organism>
<sequence>MSTLQLIHRFIEHEYKADSLNLAIQDGVGAGQSVPHLHCHIIPRYSKDGFGDGIYALLEKNEMNLGPDFFKKVGKPMVVLQDDEREPRTMEIMEKEAKLLSDHLEKFVKEIDTKQESTCIA</sequence>
<dbReference type="Gene3D" id="3.30.428.10">
    <property type="entry name" value="HIT-like"/>
    <property type="match status" value="1"/>
</dbReference>